<organism evidence="5 6">
    <name type="scientific">Hortaea werneckii</name>
    <name type="common">Black yeast</name>
    <name type="synonym">Cladosporium werneckii</name>
    <dbReference type="NCBI Taxonomy" id="91943"/>
    <lineage>
        <taxon>Eukaryota</taxon>
        <taxon>Fungi</taxon>
        <taxon>Dikarya</taxon>
        <taxon>Ascomycota</taxon>
        <taxon>Pezizomycotina</taxon>
        <taxon>Dothideomycetes</taxon>
        <taxon>Dothideomycetidae</taxon>
        <taxon>Mycosphaerellales</taxon>
        <taxon>Teratosphaeriaceae</taxon>
        <taxon>Hortaea</taxon>
    </lineage>
</organism>
<feature type="region of interest" description="Disordered" evidence="3">
    <location>
        <begin position="375"/>
        <end position="401"/>
    </location>
</feature>
<name>A0A3M7EP34_HORWE</name>
<dbReference type="Gene3D" id="1.10.10.60">
    <property type="entry name" value="Homeodomain-like"/>
    <property type="match status" value="2"/>
</dbReference>
<dbReference type="PANTHER" id="PTHR19303:SF70">
    <property type="entry name" value="HTH CENPB-TYPE DOMAIN-CONTAINING PROTEIN"/>
    <property type="match status" value="1"/>
</dbReference>
<dbReference type="PANTHER" id="PTHR19303">
    <property type="entry name" value="TRANSPOSON"/>
    <property type="match status" value="1"/>
</dbReference>
<feature type="region of interest" description="Disordered" evidence="3">
    <location>
        <begin position="240"/>
        <end position="316"/>
    </location>
</feature>
<dbReference type="Pfam" id="PF04218">
    <property type="entry name" value="CENP-B_N"/>
    <property type="match status" value="1"/>
</dbReference>
<proteinExistence type="predicted"/>
<keyword evidence="1" id="KW-0238">DNA-binding</keyword>
<dbReference type="SUPFAM" id="SSF46689">
    <property type="entry name" value="Homeodomain-like"/>
    <property type="match status" value="2"/>
</dbReference>
<evidence type="ECO:0000259" key="4">
    <source>
        <dbReference type="PROSITE" id="PS51253"/>
    </source>
</evidence>
<gene>
    <name evidence="5" type="ORF">D0864_09280</name>
</gene>
<feature type="compositionally biased region" description="Polar residues" evidence="3">
    <location>
        <begin position="291"/>
        <end position="316"/>
    </location>
</feature>
<dbReference type="AlphaFoldDB" id="A0A3M7EP34"/>
<dbReference type="GO" id="GO:0005634">
    <property type="term" value="C:nucleus"/>
    <property type="evidence" value="ECO:0007669"/>
    <property type="project" value="TreeGrafter"/>
</dbReference>
<dbReference type="PROSITE" id="PS51253">
    <property type="entry name" value="HTH_CENPB"/>
    <property type="match status" value="1"/>
</dbReference>
<evidence type="ECO:0000313" key="5">
    <source>
        <dbReference type="EMBL" id="RMY78415.1"/>
    </source>
</evidence>
<dbReference type="EMBL" id="QWIO01001141">
    <property type="protein sequence ID" value="RMY78415.1"/>
    <property type="molecule type" value="Genomic_DNA"/>
</dbReference>
<evidence type="ECO:0000256" key="2">
    <source>
        <dbReference type="ARBA" id="ARBA00023242"/>
    </source>
</evidence>
<accession>A0A3M7EP34</accession>
<dbReference type="InterPro" id="IPR006600">
    <property type="entry name" value="HTH_CenpB_DNA-bd_dom"/>
</dbReference>
<feature type="domain" description="HTH CENPB-type" evidence="4">
    <location>
        <begin position="148"/>
        <end position="223"/>
    </location>
</feature>
<evidence type="ECO:0000256" key="1">
    <source>
        <dbReference type="ARBA" id="ARBA00023125"/>
    </source>
</evidence>
<evidence type="ECO:0000256" key="3">
    <source>
        <dbReference type="SAM" id="MobiDB-lite"/>
    </source>
</evidence>
<sequence length="509" mass="56129">MQTWMQEQGYAGFDCSNQPESNEFNGSMQQQPMQPQLHPLIMPQWPSMLIRQAHPRFQPIEPQPVQPIQLSSINQPRMPVSVIPSRSAPIPRKTLTNNDRKRMCQYAEDHPNAKQTEIGAIFGVERSTVSKVLRQREKYLTQDDGSKSPVKRAKDRSPDIERALAVWAKNRQKGLPLTDELIREKARIFSATATIRTSPENHHVLSPICLENFKLKHNLMGARSRKSPLAPEDAEGISTCHTFGAASSPSSPRALGPTSPLNLDSARSQDSFKHESPDNYLDYTASHGPFHSQSETSLNSAFTDTAPSSFSHGPLSPTSQFFTPDSGTAEAPFGAMPLQTPRRILPAAGNGNSQRPRSQTVPQLDHYMITPAPTEAATQKHSSEALDSPMEEGSEAATGRGDTLQPCDILQHHNLTEDKTVFATPEMMGPPPLPAHVLTPGSGRYLASIVHGFSIPMATTPEEALQALEVAHSFFQQQPSGFLEYDESLIMGKLMERLRLHFRSPSISG</sequence>
<comment type="caution">
    <text evidence="5">The sequence shown here is derived from an EMBL/GenBank/DDBJ whole genome shotgun (WGS) entry which is preliminary data.</text>
</comment>
<feature type="compositionally biased region" description="Polar residues" evidence="3">
    <location>
        <begin position="240"/>
        <end position="251"/>
    </location>
</feature>
<feature type="region of interest" description="Disordered" evidence="3">
    <location>
        <begin position="1"/>
        <end position="31"/>
    </location>
</feature>
<feature type="compositionally biased region" description="Polar residues" evidence="3">
    <location>
        <begin position="15"/>
        <end position="27"/>
    </location>
</feature>
<dbReference type="InterPro" id="IPR007889">
    <property type="entry name" value="HTH_Psq"/>
</dbReference>
<dbReference type="Pfam" id="PF03221">
    <property type="entry name" value="HTH_Tnp_Tc5"/>
    <property type="match status" value="1"/>
</dbReference>
<dbReference type="Proteomes" id="UP000269539">
    <property type="component" value="Unassembled WGS sequence"/>
</dbReference>
<dbReference type="InterPro" id="IPR009057">
    <property type="entry name" value="Homeodomain-like_sf"/>
</dbReference>
<dbReference type="GO" id="GO:0003677">
    <property type="term" value="F:DNA binding"/>
    <property type="evidence" value="ECO:0007669"/>
    <property type="project" value="UniProtKB-KW"/>
</dbReference>
<evidence type="ECO:0000313" key="6">
    <source>
        <dbReference type="Proteomes" id="UP000269539"/>
    </source>
</evidence>
<protein>
    <recommendedName>
        <fullName evidence="4">HTH CENPB-type domain-containing protein</fullName>
    </recommendedName>
</protein>
<keyword evidence="2" id="KW-0539">Nucleus</keyword>
<reference evidence="5 6" key="1">
    <citation type="journal article" date="2018" name="BMC Genomics">
        <title>Genomic evidence for intraspecific hybridization in a clonal and extremely halotolerant yeast.</title>
        <authorList>
            <person name="Gostincar C."/>
            <person name="Stajich J.E."/>
            <person name="Zupancic J."/>
            <person name="Zalar P."/>
            <person name="Gunde-Cimerman N."/>
        </authorList>
    </citation>
    <scope>NUCLEOTIDE SEQUENCE [LARGE SCALE GENOMIC DNA]</scope>
    <source>
        <strain evidence="5 6">EXF-10513</strain>
    </source>
</reference>
<dbReference type="InterPro" id="IPR050863">
    <property type="entry name" value="CenT-Element_Derived"/>
</dbReference>
<feature type="compositionally biased region" description="Polar residues" evidence="3">
    <location>
        <begin position="259"/>
        <end position="269"/>
    </location>
</feature>